<protein>
    <recommendedName>
        <fullName evidence="3">PPM-type phosphatase domain-containing protein</fullName>
    </recommendedName>
</protein>
<proteinExistence type="predicted"/>
<dbReference type="Proteomes" id="UP000092573">
    <property type="component" value="Chromosome"/>
</dbReference>
<dbReference type="STRING" id="1462996.AWM70_05590"/>
<evidence type="ECO:0008006" key="3">
    <source>
        <dbReference type="Google" id="ProtNLM"/>
    </source>
</evidence>
<dbReference type="AlphaFoldDB" id="A0A1B1MY57"/>
<reference evidence="1 2" key="1">
    <citation type="submission" date="2016-01" db="EMBL/GenBank/DDBJ databases">
        <title>Complete Genome Sequence of Paenibacillus yonginensis DCY84, a novel Plant Growth-Promoting Bacteria with Elicitation of Induced Systemic Resistance.</title>
        <authorList>
            <person name="Kim Y.J."/>
            <person name="Yang D.C."/>
            <person name="Sukweenadhi J."/>
        </authorList>
    </citation>
    <scope>NUCLEOTIDE SEQUENCE [LARGE SCALE GENOMIC DNA]</scope>
    <source>
        <strain evidence="1 2">DCY84</strain>
    </source>
</reference>
<gene>
    <name evidence="1" type="ORF">AWM70_05590</name>
</gene>
<accession>A0A1B1MY57</accession>
<dbReference type="KEGG" id="pyg:AWM70_05590"/>
<organism evidence="1 2">
    <name type="scientific">Paenibacillus yonginensis</name>
    <dbReference type="NCBI Taxonomy" id="1462996"/>
    <lineage>
        <taxon>Bacteria</taxon>
        <taxon>Bacillati</taxon>
        <taxon>Bacillota</taxon>
        <taxon>Bacilli</taxon>
        <taxon>Bacillales</taxon>
        <taxon>Paenibacillaceae</taxon>
        <taxon>Paenibacillus</taxon>
    </lineage>
</organism>
<name>A0A1B1MY57_9BACL</name>
<dbReference type="EMBL" id="CP014167">
    <property type="protein sequence ID" value="ANS74114.1"/>
    <property type="molecule type" value="Genomic_DNA"/>
</dbReference>
<evidence type="ECO:0000313" key="1">
    <source>
        <dbReference type="EMBL" id="ANS74114.1"/>
    </source>
</evidence>
<dbReference type="OrthoDB" id="153070at2"/>
<dbReference type="SUPFAM" id="SSF81606">
    <property type="entry name" value="PP2C-like"/>
    <property type="match status" value="1"/>
</dbReference>
<evidence type="ECO:0000313" key="2">
    <source>
        <dbReference type="Proteomes" id="UP000092573"/>
    </source>
</evidence>
<keyword evidence="2" id="KW-1185">Reference proteome</keyword>
<sequence length="299" mass="32735">MRQSSRGKSADGCSQPSELFAWISSQDKVQPVASWTDRRLTCRYSYSPSSESSSYGEPGQDFGAVAVHGDAVRFVLCDGVSLSYRGDFGAKLLGEGLFEWLRGFPGMEIEPAVRLLKELSYKAGKALERLELPAELPPMLKDVLLEKRSRGTAAMFACGYLIRPTREREGKLWLMWQGDLRIRFWLAGQEQRLLPETSFRTEERWTSLNPGCGSELLAAAKSPHMAALPLSAKESGGLLLYTDGLQVLDAAGLPLSGSELTSALNGGAAGWLEDDASLLEVSWSGTEPDGKNGKRFQKH</sequence>
<dbReference type="InterPro" id="IPR036457">
    <property type="entry name" value="PPM-type-like_dom_sf"/>
</dbReference>
<dbReference type="RefSeq" id="WP_068694719.1">
    <property type="nucleotide sequence ID" value="NZ_CP014167.1"/>
</dbReference>